<dbReference type="RefSeq" id="WP_380217029.1">
    <property type="nucleotide sequence ID" value="NZ_JBHTBN010000002.1"/>
</dbReference>
<gene>
    <name evidence="1" type="ORF">ACFQO1_05765</name>
</gene>
<proteinExistence type="predicted"/>
<dbReference type="NCBIfam" id="NF033487">
    <property type="entry name" value="Lacal_2735_fam"/>
    <property type="match status" value="1"/>
</dbReference>
<name>A0ABW2MR32_9FLAO</name>
<protein>
    <submittedName>
        <fullName evidence="1">Lacal_2735 family protein</fullName>
    </submittedName>
</protein>
<accession>A0ABW2MR32</accession>
<dbReference type="Proteomes" id="UP001596415">
    <property type="component" value="Unassembled WGS sequence"/>
</dbReference>
<sequence>MFGLFKKKTEKEKLQEQYEALMKESFKLSSVNRSKSDAKLAEADNIMKKIEQL</sequence>
<dbReference type="EMBL" id="JBHTBN010000002">
    <property type="protein sequence ID" value="MFC7357183.1"/>
    <property type="molecule type" value="Genomic_DNA"/>
</dbReference>
<evidence type="ECO:0000313" key="2">
    <source>
        <dbReference type="Proteomes" id="UP001596415"/>
    </source>
</evidence>
<reference evidence="2" key="1">
    <citation type="journal article" date="2019" name="Int. J. Syst. Evol. Microbiol.">
        <title>The Global Catalogue of Microorganisms (GCM) 10K type strain sequencing project: providing services to taxonomists for standard genome sequencing and annotation.</title>
        <authorList>
            <consortium name="The Broad Institute Genomics Platform"/>
            <consortium name="The Broad Institute Genome Sequencing Center for Infectious Disease"/>
            <person name="Wu L."/>
            <person name="Ma J."/>
        </authorList>
    </citation>
    <scope>NUCLEOTIDE SEQUENCE [LARGE SCALE GENOMIC DNA]</scope>
    <source>
        <strain evidence="2">CGMCC 1.16306</strain>
    </source>
</reference>
<evidence type="ECO:0000313" key="1">
    <source>
        <dbReference type="EMBL" id="MFC7357183.1"/>
    </source>
</evidence>
<comment type="caution">
    <text evidence="1">The sequence shown here is derived from an EMBL/GenBank/DDBJ whole genome shotgun (WGS) entry which is preliminary data.</text>
</comment>
<dbReference type="InterPro" id="IPR045493">
    <property type="entry name" value="DUF6435"/>
</dbReference>
<organism evidence="1 2">
    <name type="scientific">Jejudonia soesokkakensis</name>
    <dbReference type="NCBI Taxonomy" id="1323432"/>
    <lineage>
        <taxon>Bacteria</taxon>
        <taxon>Pseudomonadati</taxon>
        <taxon>Bacteroidota</taxon>
        <taxon>Flavobacteriia</taxon>
        <taxon>Flavobacteriales</taxon>
        <taxon>Flavobacteriaceae</taxon>
        <taxon>Jejudonia</taxon>
    </lineage>
</organism>
<keyword evidence="2" id="KW-1185">Reference proteome</keyword>
<dbReference type="Pfam" id="PF20027">
    <property type="entry name" value="DUF6435"/>
    <property type="match status" value="1"/>
</dbReference>